<organism evidence="5 6">
    <name type="scientific">Vitis vinifera</name>
    <name type="common">Grape</name>
    <dbReference type="NCBI Taxonomy" id="29760"/>
    <lineage>
        <taxon>Eukaryota</taxon>
        <taxon>Viridiplantae</taxon>
        <taxon>Streptophyta</taxon>
        <taxon>Embryophyta</taxon>
        <taxon>Tracheophyta</taxon>
        <taxon>Spermatophyta</taxon>
        <taxon>Magnoliopsida</taxon>
        <taxon>eudicotyledons</taxon>
        <taxon>Gunneridae</taxon>
        <taxon>Pentapetalae</taxon>
        <taxon>rosids</taxon>
        <taxon>Vitales</taxon>
        <taxon>Vitaceae</taxon>
        <taxon>Viteae</taxon>
        <taxon>Vitis</taxon>
    </lineage>
</organism>
<comment type="similarity">
    <text evidence="1">Belongs to the small GTPase superfamily. Rho family.</text>
</comment>
<dbReference type="GO" id="GO:0005525">
    <property type="term" value="F:GTP binding"/>
    <property type="evidence" value="ECO:0007669"/>
    <property type="project" value="UniProtKB-KW"/>
</dbReference>
<dbReference type="PROSITE" id="PS51420">
    <property type="entry name" value="RHO"/>
    <property type="match status" value="1"/>
</dbReference>
<dbReference type="PANTHER" id="PTHR24072">
    <property type="entry name" value="RHO FAMILY GTPASE"/>
    <property type="match status" value="1"/>
</dbReference>
<proteinExistence type="inferred from homology"/>
<dbReference type="Proteomes" id="UP000288805">
    <property type="component" value="Unassembled WGS sequence"/>
</dbReference>
<dbReference type="InterPro" id="IPR003578">
    <property type="entry name" value="Small_GTPase_Rho"/>
</dbReference>
<evidence type="ECO:0000256" key="1">
    <source>
        <dbReference type="ARBA" id="ARBA00010142"/>
    </source>
</evidence>
<gene>
    <name evidence="5" type="primary">RAC5</name>
    <name evidence="5" type="ORF">CK203_037695</name>
</gene>
<dbReference type="GO" id="GO:0007264">
    <property type="term" value="P:small GTPase-mediated signal transduction"/>
    <property type="evidence" value="ECO:0007669"/>
    <property type="project" value="InterPro"/>
</dbReference>
<evidence type="ECO:0000313" key="5">
    <source>
        <dbReference type="EMBL" id="RVW85008.1"/>
    </source>
</evidence>
<protein>
    <submittedName>
        <fullName evidence="5">Rac-like GTP-binding protein 5</fullName>
    </submittedName>
</protein>
<dbReference type="SMART" id="SM00175">
    <property type="entry name" value="RAB"/>
    <property type="match status" value="1"/>
</dbReference>
<reference evidence="5 6" key="1">
    <citation type="journal article" date="2018" name="PLoS Genet.">
        <title>Population sequencing reveals clonal diversity and ancestral inbreeding in the grapevine cultivar Chardonnay.</title>
        <authorList>
            <person name="Roach M.J."/>
            <person name="Johnson D.L."/>
            <person name="Bohlmann J."/>
            <person name="van Vuuren H.J."/>
            <person name="Jones S.J."/>
            <person name="Pretorius I.S."/>
            <person name="Schmidt S.A."/>
            <person name="Borneman A.R."/>
        </authorList>
    </citation>
    <scope>NUCLEOTIDE SEQUENCE [LARGE SCALE GENOMIC DNA]</scope>
    <source>
        <strain evidence="6">cv. Chardonnay</strain>
        <tissue evidence="5">Leaf</tissue>
    </source>
</reference>
<keyword evidence="3" id="KW-0342">GTP-binding</keyword>
<dbReference type="GO" id="GO:0003924">
    <property type="term" value="F:GTPase activity"/>
    <property type="evidence" value="ECO:0007669"/>
    <property type="project" value="InterPro"/>
</dbReference>
<dbReference type="Gene3D" id="3.40.50.300">
    <property type="entry name" value="P-loop containing nucleotide triphosphate hydrolases"/>
    <property type="match status" value="1"/>
</dbReference>
<dbReference type="InterPro" id="IPR027417">
    <property type="entry name" value="P-loop_NTPase"/>
</dbReference>
<dbReference type="SUPFAM" id="SSF52540">
    <property type="entry name" value="P-loop containing nucleoside triphosphate hydrolases"/>
    <property type="match status" value="1"/>
</dbReference>
<evidence type="ECO:0000313" key="6">
    <source>
        <dbReference type="Proteomes" id="UP000288805"/>
    </source>
</evidence>
<name>A0A438HKL8_VITVI</name>
<evidence type="ECO:0000256" key="4">
    <source>
        <dbReference type="ARBA" id="ARBA00023288"/>
    </source>
</evidence>
<keyword evidence="4" id="KW-0449">Lipoprotein</keyword>
<sequence length="277" mass="31057">MQRRYVAVRGASLAGGAFQSWLGDILDSRLLLEGSQQRKGERATGGGGGRWTTVRVFLREGELERERTREEGELESGRQVTGEEKLSSLLAHFSWKDYNRLRQLSYRGANVFLPAFSLTSKASYENIAKKWVPELRRYAPGIPIILVGTRLYIRDGNQFFIDHPGTVPIITAHGRGLRKLIGALAYIECSSKIQQNVKAVSEAAIKRALFLFMVQNTRYRPRLCGVPCELTEGFIIAAIMEGGIKLDPIVCITERIPQHDMDRVKAALYGQSWNESG</sequence>
<dbReference type="Pfam" id="PF00071">
    <property type="entry name" value="Ras"/>
    <property type="match status" value="1"/>
</dbReference>
<evidence type="ECO:0000256" key="2">
    <source>
        <dbReference type="ARBA" id="ARBA00022741"/>
    </source>
</evidence>
<dbReference type="InterPro" id="IPR001806">
    <property type="entry name" value="Small_GTPase"/>
</dbReference>
<dbReference type="SMART" id="SM00174">
    <property type="entry name" value="RHO"/>
    <property type="match status" value="1"/>
</dbReference>
<accession>A0A438HKL8</accession>
<dbReference type="AlphaFoldDB" id="A0A438HKL8"/>
<evidence type="ECO:0000256" key="3">
    <source>
        <dbReference type="ARBA" id="ARBA00023134"/>
    </source>
</evidence>
<dbReference type="EMBL" id="QGNW01000208">
    <property type="protein sequence ID" value="RVW85008.1"/>
    <property type="molecule type" value="Genomic_DNA"/>
</dbReference>
<keyword evidence="2" id="KW-0547">Nucleotide-binding</keyword>
<comment type="caution">
    <text evidence="5">The sequence shown here is derived from an EMBL/GenBank/DDBJ whole genome shotgun (WGS) entry which is preliminary data.</text>
</comment>